<protein>
    <submittedName>
        <fullName evidence="2">Transglutaminase-like cysteine peptidase</fullName>
    </submittedName>
</protein>
<keyword evidence="3" id="KW-1185">Reference proteome</keyword>
<dbReference type="Proteomes" id="UP000593594">
    <property type="component" value="Chromosome"/>
</dbReference>
<dbReference type="PANTHER" id="PTHR39327:SF1">
    <property type="entry name" value="BLR5470 PROTEIN"/>
    <property type="match status" value="1"/>
</dbReference>
<dbReference type="AlphaFoldDB" id="A0A7S8HA75"/>
<dbReference type="PANTHER" id="PTHR39327">
    <property type="match status" value="1"/>
</dbReference>
<dbReference type="KEGG" id="kmn:HW532_00085"/>
<organism evidence="2 3">
    <name type="scientific">Kaustia mangrovi</name>
    <dbReference type="NCBI Taxonomy" id="2593653"/>
    <lineage>
        <taxon>Bacteria</taxon>
        <taxon>Pseudomonadati</taxon>
        <taxon>Pseudomonadota</taxon>
        <taxon>Alphaproteobacteria</taxon>
        <taxon>Hyphomicrobiales</taxon>
        <taxon>Parvibaculaceae</taxon>
        <taxon>Kaustia</taxon>
    </lineage>
</organism>
<sequence>MIWRLLCATSALIIGLGGPGWTNERTAGPGSQQRYARFATIYGETLPPIGYVEFCERYEQECPSQSVRPRRVVLTAERWRQLTTVNENVNGQIRPVTDAELHHVPEYWDFPTREGDCEDFVLLKRQYLISMGWPKQALLITVVLDENGDGHAVLTAVTDRGDFVLDNQRPRVEPWRSVPYRFLKRQSASNPNVWVSLDPNAPPNSAPIAGRNR</sequence>
<gene>
    <name evidence="2" type="ORF">HW532_00085</name>
</gene>
<dbReference type="Gene3D" id="3.10.620.30">
    <property type="match status" value="1"/>
</dbReference>
<evidence type="ECO:0000256" key="1">
    <source>
        <dbReference type="SAM" id="MobiDB-lite"/>
    </source>
</evidence>
<proteinExistence type="predicted"/>
<dbReference type="InterPro" id="IPR010319">
    <property type="entry name" value="Transglutaminase-like_Cys_pept"/>
</dbReference>
<accession>A0A7S8HA75</accession>
<name>A0A7S8HA75_9HYPH</name>
<evidence type="ECO:0000313" key="2">
    <source>
        <dbReference type="EMBL" id="QPC41280.1"/>
    </source>
</evidence>
<dbReference type="Pfam" id="PF06035">
    <property type="entry name" value="Peptidase_C93"/>
    <property type="match status" value="1"/>
</dbReference>
<evidence type="ECO:0000313" key="3">
    <source>
        <dbReference type="Proteomes" id="UP000593594"/>
    </source>
</evidence>
<reference evidence="2 3" key="1">
    <citation type="submission" date="2020-06" db="EMBL/GenBank/DDBJ databases">
        <title>Genome sequence of 2 isolates from Red Sea Mangroves.</title>
        <authorList>
            <person name="Sefrji F."/>
            <person name="Michoud G."/>
            <person name="Merlino G."/>
            <person name="Daffonchio D."/>
        </authorList>
    </citation>
    <scope>NUCLEOTIDE SEQUENCE [LARGE SCALE GENOMIC DNA]</scope>
    <source>
        <strain evidence="2 3">R1DC25</strain>
    </source>
</reference>
<dbReference type="RefSeq" id="WP_213162495.1">
    <property type="nucleotide sequence ID" value="NZ_CP058214.1"/>
</dbReference>
<feature type="region of interest" description="Disordered" evidence="1">
    <location>
        <begin position="193"/>
        <end position="213"/>
    </location>
</feature>
<dbReference type="EMBL" id="CP058214">
    <property type="protein sequence ID" value="QPC41280.1"/>
    <property type="molecule type" value="Genomic_DNA"/>
</dbReference>